<accession>A0A239GAR3</accession>
<dbReference type="PANTHER" id="PTHR12526:SF630">
    <property type="entry name" value="GLYCOSYLTRANSFERASE"/>
    <property type="match status" value="1"/>
</dbReference>
<gene>
    <name evidence="1" type="ORF">SAMN06296052_110144</name>
</gene>
<dbReference type="AlphaFoldDB" id="A0A239GAR3"/>
<dbReference type="Pfam" id="PF13692">
    <property type="entry name" value="Glyco_trans_1_4"/>
    <property type="match status" value="1"/>
</dbReference>
<dbReference type="GO" id="GO:0016740">
    <property type="term" value="F:transferase activity"/>
    <property type="evidence" value="ECO:0007669"/>
    <property type="project" value="UniProtKB-KW"/>
</dbReference>
<dbReference type="OrthoDB" id="1220440at2"/>
<reference evidence="2" key="1">
    <citation type="submission" date="2017-06" db="EMBL/GenBank/DDBJ databases">
        <authorList>
            <person name="Varghese N."/>
            <person name="Submissions S."/>
        </authorList>
    </citation>
    <scope>NUCLEOTIDE SEQUENCE [LARGE SCALE GENOMIC DNA]</scope>
    <source>
        <strain evidence="2">NKM1</strain>
    </source>
</reference>
<evidence type="ECO:0000313" key="2">
    <source>
        <dbReference type="Proteomes" id="UP000198432"/>
    </source>
</evidence>
<dbReference type="Proteomes" id="UP000198432">
    <property type="component" value="Unassembled WGS sequence"/>
</dbReference>
<proteinExistence type="predicted"/>
<dbReference type="Gene3D" id="3.40.50.2000">
    <property type="entry name" value="Glycogen Phosphorylase B"/>
    <property type="match status" value="2"/>
</dbReference>
<organism evidence="1 2">
    <name type="scientific">Pontibacter ummariensis</name>
    <dbReference type="NCBI Taxonomy" id="1610492"/>
    <lineage>
        <taxon>Bacteria</taxon>
        <taxon>Pseudomonadati</taxon>
        <taxon>Bacteroidota</taxon>
        <taxon>Cytophagia</taxon>
        <taxon>Cytophagales</taxon>
        <taxon>Hymenobacteraceae</taxon>
        <taxon>Pontibacter</taxon>
    </lineage>
</organism>
<sequence>MAKRVLVLSYWGLEDGLTQGAVLPHVQALDEISSVQKILLVTLEREHHVVGERQLPGKVEHKPVYIKNYGPNILSKAADFLVLPARLKTIAEKKEINSVVGFGALAGALAHFIFTRSGIPYYVSLFEPHAAYMLESGVWGKHNLKYIFQKMWEEREKKYATGLMPVSEKYRQELLRERVPKGKIKLVPCVVDLQQFMMRESSRESMRRALSIEKDECVGIYVGKYGDLYYKEEVFQIYRQCFKTVPRFRLLILSPQPQEEIIHYLEESNIDKDRVYITTVPHTEVPQYMSAADFAFATFKPGPSKRCLSPIKIGEYWANGLPVLLTEGVGDDSDIIKNEGGGALFNLQEVGSVERAVQQILHILQDPNHRQEIPKLARKYRNPDRVKEAYEYFFGQKQEGHQ</sequence>
<dbReference type="EMBL" id="FZOQ01000010">
    <property type="protein sequence ID" value="SNS66209.1"/>
    <property type="molecule type" value="Genomic_DNA"/>
</dbReference>
<dbReference type="RefSeq" id="WP_089319550.1">
    <property type="nucleotide sequence ID" value="NZ_FZOQ01000010.1"/>
</dbReference>
<dbReference type="SUPFAM" id="SSF53756">
    <property type="entry name" value="UDP-Glycosyltransferase/glycogen phosphorylase"/>
    <property type="match status" value="1"/>
</dbReference>
<dbReference type="PANTHER" id="PTHR12526">
    <property type="entry name" value="GLYCOSYLTRANSFERASE"/>
    <property type="match status" value="1"/>
</dbReference>
<keyword evidence="1" id="KW-0808">Transferase</keyword>
<keyword evidence="2" id="KW-1185">Reference proteome</keyword>
<evidence type="ECO:0000313" key="1">
    <source>
        <dbReference type="EMBL" id="SNS66209.1"/>
    </source>
</evidence>
<name>A0A239GAR3_9BACT</name>
<protein>
    <submittedName>
        <fullName evidence="1">Glycosyltransferase involved in cell wall bisynthesis</fullName>
    </submittedName>
</protein>